<name>A0ACD3V9V0_9BRAD</name>
<protein>
    <submittedName>
        <fullName evidence="1">FAD-dependent oxidoreductase</fullName>
    </submittedName>
</protein>
<evidence type="ECO:0000313" key="2">
    <source>
        <dbReference type="Proteomes" id="UP000692816"/>
    </source>
</evidence>
<keyword evidence="2" id="KW-1185">Reference proteome</keyword>
<proteinExistence type="predicted"/>
<sequence length="450" mass="49836">MSSDGRLNIAVIGTGISGLSAAWLLSQRHDVTVYEKSDRIGGHSNTVIASIGRERVAVDTGFIVFNRNTYPNLAALFRHLDVPTQASEMSLSVSLDRGNLEYSGTGLSGLLAQPGNLLRPRFWSMLRDLVRFYNRATRDAARLSDETISLGDYLVQGGYGSAFRDDHLLPMASAIWSAPPDEILAFPAATFIRFHHNHGLLQLTRRPPWETVIGGSQVYVQRLVQPFADRIRLDCGVVGIRRSPGRVLVMDVHGETQPYDHVVLATHANQALSTIDDPTPDEAELLGAFRYTRNLTVLHSDPRFMPRRRPAWSSWNYVGSRDNVAAPVGVTYWMDRLQTIPQHLPLFVTLNPAHPPHSDTLHHTEVYEHPIFDAAAIAAQRRLWSLQGQKNTWFCGAHFGAGFHEDGLQSGLAVAEQLGGVRRPWTVSDESGRIALTAGARSLPEPELQP</sequence>
<dbReference type="EMBL" id="CP088282">
    <property type="protein sequence ID" value="UGY03179.1"/>
    <property type="molecule type" value="Genomic_DNA"/>
</dbReference>
<accession>A0ACD3V9V0</accession>
<evidence type="ECO:0000313" key="1">
    <source>
        <dbReference type="EMBL" id="UGY03179.1"/>
    </source>
</evidence>
<organism evidence="1 2">
    <name type="scientific">Bradyrhizobium quebecense</name>
    <dbReference type="NCBI Taxonomy" id="2748629"/>
    <lineage>
        <taxon>Bacteria</taxon>
        <taxon>Pseudomonadati</taxon>
        <taxon>Pseudomonadota</taxon>
        <taxon>Alphaproteobacteria</taxon>
        <taxon>Hyphomicrobiales</taxon>
        <taxon>Nitrobacteraceae</taxon>
        <taxon>Bradyrhizobium</taxon>
    </lineage>
</organism>
<gene>
    <name evidence="1" type="ORF">J4P68_0040060</name>
</gene>
<dbReference type="Proteomes" id="UP000692816">
    <property type="component" value="Chromosome"/>
</dbReference>
<reference evidence="1 2" key="1">
    <citation type="journal article" date="2021" name="Int. J. Syst. Evol. Microbiol.">
        <title>Bradyrhizobium septentrionale sp. nov. (sv. septentrionale) and Bradyrhizobium quebecense sp. nov. (sv. septentrionale) associated with legumes native to Canada possess rearranged symbiosis genes and numerous insertion sequences.</title>
        <authorList>
            <person name="Bromfield E.S.P."/>
            <person name="Cloutier S."/>
        </authorList>
    </citation>
    <scope>NUCLEOTIDE SEQUENCE [LARGE SCALE GENOMIC DNA]</scope>
    <source>
        <strain evidence="1 2">12S5</strain>
    </source>
</reference>